<evidence type="ECO:0000313" key="8">
    <source>
        <dbReference type="Proteomes" id="UP000807025"/>
    </source>
</evidence>
<dbReference type="AlphaFoldDB" id="A0A9P6A568"/>
<keyword evidence="2" id="KW-0227">DNA damage</keyword>
<keyword evidence="8" id="KW-1185">Reference proteome</keyword>
<feature type="region of interest" description="Disordered" evidence="5">
    <location>
        <begin position="567"/>
        <end position="674"/>
    </location>
</feature>
<organism evidence="7 8">
    <name type="scientific">Pleurotus eryngii</name>
    <name type="common">Boletus of the steppes</name>
    <dbReference type="NCBI Taxonomy" id="5323"/>
    <lineage>
        <taxon>Eukaryota</taxon>
        <taxon>Fungi</taxon>
        <taxon>Dikarya</taxon>
        <taxon>Basidiomycota</taxon>
        <taxon>Agaricomycotina</taxon>
        <taxon>Agaricomycetes</taxon>
        <taxon>Agaricomycetidae</taxon>
        <taxon>Agaricales</taxon>
        <taxon>Pleurotineae</taxon>
        <taxon>Pleurotaceae</taxon>
        <taxon>Pleurotus</taxon>
    </lineage>
</organism>
<dbReference type="Pfam" id="PF08573">
    <property type="entry name" value="SAE2"/>
    <property type="match status" value="1"/>
</dbReference>
<feature type="compositionally biased region" description="Pro residues" evidence="5">
    <location>
        <begin position="567"/>
        <end position="576"/>
    </location>
</feature>
<comment type="subcellular location">
    <subcellularLocation>
        <location evidence="1">Nucleus</location>
    </subcellularLocation>
</comment>
<evidence type="ECO:0000313" key="7">
    <source>
        <dbReference type="EMBL" id="KAF9500315.1"/>
    </source>
</evidence>
<dbReference type="PANTHER" id="PTHR15107">
    <property type="entry name" value="RETINOBLASTOMA BINDING PROTEIN 8"/>
    <property type="match status" value="1"/>
</dbReference>
<keyword evidence="4" id="KW-0175">Coiled coil</keyword>
<dbReference type="InterPro" id="IPR033316">
    <property type="entry name" value="RBBP8-like"/>
</dbReference>
<evidence type="ECO:0000256" key="2">
    <source>
        <dbReference type="ARBA" id="ARBA00022763"/>
    </source>
</evidence>
<feature type="coiled-coil region" evidence="4">
    <location>
        <begin position="160"/>
        <end position="187"/>
    </location>
</feature>
<feature type="coiled-coil region" evidence="4">
    <location>
        <begin position="73"/>
        <end position="100"/>
    </location>
</feature>
<feature type="compositionally biased region" description="Polar residues" evidence="5">
    <location>
        <begin position="286"/>
        <end position="306"/>
    </location>
</feature>
<protein>
    <recommendedName>
        <fullName evidence="6">DNA endonuclease activator Ctp1 C-terminal domain-containing protein</fullName>
    </recommendedName>
</protein>
<accession>A0A9P6A568</accession>
<feature type="region of interest" description="Disordered" evidence="5">
    <location>
        <begin position="456"/>
        <end position="492"/>
    </location>
</feature>
<evidence type="ECO:0000256" key="5">
    <source>
        <dbReference type="SAM" id="MobiDB-lite"/>
    </source>
</evidence>
<evidence type="ECO:0000256" key="3">
    <source>
        <dbReference type="ARBA" id="ARBA00023242"/>
    </source>
</evidence>
<dbReference type="GO" id="GO:0003684">
    <property type="term" value="F:damaged DNA binding"/>
    <property type="evidence" value="ECO:0007669"/>
    <property type="project" value="TreeGrafter"/>
</dbReference>
<evidence type="ECO:0000259" key="6">
    <source>
        <dbReference type="Pfam" id="PF08573"/>
    </source>
</evidence>
<dbReference type="EMBL" id="MU154528">
    <property type="protein sequence ID" value="KAF9500315.1"/>
    <property type="molecule type" value="Genomic_DNA"/>
</dbReference>
<evidence type="ECO:0000256" key="4">
    <source>
        <dbReference type="SAM" id="Coils"/>
    </source>
</evidence>
<reference evidence="7" key="1">
    <citation type="submission" date="2020-11" db="EMBL/GenBank/DDBJ databases">
        <authorList>
            <consortium name="DOE Joint Genome Institute"/>
            <person name="Ahrendt S."/>
            <person name="Riley R."/>
            <person name="Andreopoulos W."/>
            <person name="Labutti K."/>
            <person name="Pangilinan J."/>
            <person name="Ruiz-Duenas F.J."/>
            <person name="Barrasa J.M."/>
            <person name="Sanchez-Garcia M."/>
            <person name="Camarero S."/>
            <person name="Miyauchi S."/>
            <person name="Serrano A."/>
            <person name="Linde D."/>
            <person name="Babiker R."/>
            <person name="Drula E."/>
            <person name="Ayuso-Fernandez I."/>
            <person name="Pacheco R."/>
            <person name="Padilla G."/>
            <person name="Ferreira P."/>
            <person name="Barriuso J."/>
            <person name="Kellner H."/>
            <person name="Castanera R."/>
            <person name="Alfaro M."/>
            <person name="Ramirez L."/>
            <person name="Pisabarro A.G."/>
            <person name="Kuo A."/>
            <person name="Tritt A."/>
            <person name="Lipzen A."/>
            <person name="He G."/>
            <person name="Yan M."/>
            <person name="Ng V."/>
            <person name="Cullen D."/>
            <person name="Martin F."/>
            <person name="Rosso M.-N."/>
            <person name="Henrissat B."/>
            <person name="Hibbett D."/>
            <person name="Martinez A.T."/>
            <person name="Grigoriev I.V."/>
        </authorList>
    </citation>
    <scope>NUCLEOTIDE SEQUENCE</scope>
    <source>
        <strain evidence="7">ATCC 90797</strain>
    </source>
</reference>
<feature type="compositionally biased region" description="Polar residues" evidence="5">
    <location>
        <begin position="580"/>
        <end position="598"/>
    </location>
</feature>
<name>A0A9P6A568_PLEER</name>
<dbReference type="InterPro" id="IPR013882">
    <property type="entry name" value="Ctp1_C"/>
</dbReference>
<evidence type="ECO:0000256" key="1">
    <source>
        <dbReference type="ARBA" id="ARBA00004123"/>
    </source>
</evidence>
<feature type="compositionally biased region" description="Basic and acidic residues" evidence="5">
    <location>
        <begin position="646"/>
        <end position="674"/>
    </location>
</feature>
<dbReference type="PANTHER" id="PTHR15107:SF0">
    <property type="entry name" value="DNA ENDONUCLEASE ACTIVATOR CTP1 C-TERMINAL DOMAIN-CONTAINING PROTEIN"/>
    <property type="match status" value="1"/>
</dbReference>
<dbReference type="GO" id="GO:0005634">
    <property type="term" value="C:nucleus"/>
    <property type="evidence" value="ECO:0007669"/>
    <property type="project" value="UniProtKB-SubCell"/>
</dbReference>
<feature type="region of interest" description="Disordered" evidence="5">
    <location>
        <begin position="286"/>
        <end position="443"/>
    </location>
</feature>
<feature type="domain" description="DNA endonuclease activator Ctp1 C-terminal" evidence="6">
    <location>
        <begin position="535"/>
        <end position="637"/>
    </location>
</feature>
<comment type="caution">
    <text evidence="7">The sequence shown here is derived from an EMBL/GenBank/DDBJ whole genome shotgun (WGS) entry which is preliminary data.</text>
</comment>
<proteinExistence type="predicted"/>
<keyword evidence="3" id="KW-0539">Nucleus</keyword>
<sequence length="674" mass="75808">MWRQESSRSPDVTRIVTHQPNVSVGGVGRCFRHFRPQFHVQVPFFLPVRDFGGMATGNTFSGANLRVRDKIVEEKHQKELADIERKLTRCKATNDDLLKQLFDARHRGEHLASLLGFPSLMEAHVYIENADEDMTYKERSDRMTDLQCQLKAAQAAVVKSANDREEIESLKRSLAESRAEVESLKSGGELSSLQKRYDRVVDSMDRASKRYARDYRAMDKVRKYLACTDAMMDSTDSHRAELQQKRLKGFSRNELQKLIDMLANGTNLAALDKHLGIVHTVPQTPQMEPTSFLRSSQTCVPHSHSAQPKLPPSSPSPHDLPVHSSDTESDSQALEPFAATLFRKGGGPSSDTEDDSQMPSATNLSPAPVRVATKFETPNYTSRPLIPRTVPHETRTSPTASRLQRRPNTDAARPSKVRRTYAEDVSANMSSTPVRAPDRPSRAPLKDKALVRIMGNEKPTPDSAPLFKGKGKATEDGGVTTPTPSAPVRNGRLTDYSAYKGRGRYAQPAQSSGSSKPINTLFAIDPKLNGGLDFQFEEVVRNKEDRKKLHAGDCECCRDYYEAVGPLPPRPQPPLWRSPESTPTAQRHRASSSNTSPDSRAKTVDRHRQAISRHRQQWVRGRTPPGYWNIGFPSTQEANDINDCAEDMHRRKQEEIEKEARKENGRYKRRDRDW</sequence>
<dbReference type="Proteomes" id="UP000807025">
    <property type="component" value="Unassembled WGS sequence"/>
</dbReference>
<gene>
    <name evidence="7" type="ORF">BDN71DRAFT_1502398</name>
</gene>
<feature type="compositionally biased region" description="Basic and acidic residues" evidence="5">
    <location>
        <begin position="599"/>
        <end position="608"/>
    </location>
</feature>
<dbReference type="GO" id="GO:0010792">
    <property type="term" value="P:DNA double-strand break processing involved in repair via single-strand annealing"/>
    <property type="evidence" value="ECO:0007669"/>
    <property type="project" value="TreeGrafter"/>
</dbReference>
<dbReference type="OrthoDB" id="5801062at2759"/>